<keyword evidence="5" id="KW-1185">Reference proteome</keyword>
<keyword evidence="1" id="KW-0749">Sporulation</keyword>
<organism evidence="4 5">
    <name type="scientific">Cohnella hashimotonis</name>
    <dbReference type="NCBI Taxonomy" id="2826895"/>
    <lineage>
        <taxon>Bacteria</taxon>
        <taxon>Bacillati</taxon>
        <taxon>Bacillota</taxon>
        <taxon>Bacilli</taxon>
        <taxon>Bacillales</taxon>
        <taxon>Paenibacillaceae</taxon>
        <taxon>Cohnella</taxon>
    </lineage>
</organism>
<dbReference type="Pfam" id="PF07875">
    <property type="entry name" value="Coat_F"/>
    <property type="match status" value="1"/>
</dbReference>
<name>A0ABT6TLT1_9BACL</name>
<reference evidence="4" key="1">
    <citation type="submission" date="2023-04" db="EMBL/GenBank/DDBJ databases">
        <title>Comparative genomic analysis of Cohnella hashimotonis sp. nov., isolated from the International Space Station.</title>
        <authorList>
            <person name="Venkateswaran K."/>
            <person name="Simpson A."/>
        </authorList>
    </citation>
    <scope>NUCLEOTIDE SEQUENCE</scope>
    <source>
        <strain evidence="4">F6_2S_P_1</strain>
    </source>
</reference>
<dbReference type="InterPro" id="IPR012851">
    <property type="entry name" value="Spore_coat_CotF-like"/>
</dbReference>
<comment type="subcellular location">
    <subcellularLocation>
        <location evidence="2">Spore coat</location>
    </subcellularLocation>
</comment>
<comment type="caution">
    <text evidence="4">The sequence shown here is derived from an EMBL/GenBank/DDBJ whole genome shotgun (WGS) entry which is preliminary data.</text>
</comment>
<dbReference type="EMBL" id="JAGRPV010000001">
    <property type="protein sequence ID" value="MDI4647684.1"/>
    <property type="molecule type" value="Genomic_DNA"/>
</dbReference>
<evidence type="ECO:0000256" key="2">
    <source>
        <dbReference type="ARBA" id="ARBA00024325"/>
    </source>
</evidence>
<dbReference type="Gene3D" id="1.20.1260.10">
    <property type="match status" value="1"/>
</dbReference>
<comment type="similarity">
    <text evidence="3">Belongs to the CotF family.</text>
</comment>
<protein>
    <submittedName>
        <fullName evidence="4">Spore coat protein</fullName>
    </submittedName>
</protein>
<dbReference type="PANTHER" id="PTHR39183">
    <property type="entry name" value="SPORE COAT PROTEIN F-LIKE PROTEIN YHCQ"/>
    <property type="match status" value="1"/>
</dbReference>
<evidence type="ECO:0000256" key="3">
    <source>
        <dbReference type="ARBA" id="ARBA00024344"/>
    </source>
</evidence>
<dbReference type="RefSeq" id="WP_282910434.1">
    <property type="nucleotide sequence ID" value="NZ_JAGRPV010000001.1"/>
</dbReference>
<dbReference type="Proteomes" id="UP001161691">
    <property type="component" value="Unassembled WGS sequence"/>
</dbReference>
<sequence length="103" mass="11494">MATTTMKKEELLKATAPLDDLAIATDMLLSAKAAVRSYAIALTETATPKVHKILKAQLDTAIETHRKIAVYMIENEMYHPYNVEKQVEHDVLKADNALSLIKE</sequence>
<dbReference type="InterPro" id="IPR012347">
    <property type="entry name" value="Ferritin-like"/>
</dbReference>
<proteinExistence type="inferred from homology"/>
<evidence type="ECO:0000313" key="4">
    <source>
        <dbReference type="EMBL" id="MDI4647684.1"/>
    </source>
</evidence>
<keyword evidence="4" id="KW-0167">Capsid protein</keyword>
<accession>A0ABT6TLT1</accession>
<gene>
    <name evidence="4" type="ORF">KB449_22220</name>
</gene>
<keyword evidence="4" id="KW-0946">Virion</keyword>
<evidence type="ECO:0000256" key="1">
    <source>
        <dbReference type="ARBA" id="ARBA00022969"/>
    </source>
</evidence>
<evidence type="ECO:0000313" key="5">
    <source>
        <dbReference type="Proteomes" id="UP001161691"/>
    </source>
</evidence>
<dbReference type="PANTHER" id="PTHR39183:SF1">
    <property type="entry name" value="SPORE COAT PROTEIN F-LIKE PROTEIN YHCQ"/>
    <property type="match status" value="1"/>
</dbReference>